<organism evidence="9 10">
    <name type="scientific">Gryllotalpicola reticulitermitis</name>
    <dbReference type="NCBI Taxonomy" id="1184153"/>
    <lineage>
        <taxon>Bacteria</taxon>
        <taxon>Bacillati</taxon>
        <taxon>Actinomycetota</taxon>
        <taxon>Actinomycetes</taxon>
        <taxon>Micrococcales</taxon>
        <taxon>Microbacteriaceae</taxon>
        <taxon>Gryllotalpicola</taxon>
    </lineage>
</organism>
<comment type="similarity">
    <text evidence="2">Belongs to the SCO1/2 family.</text>
</comment>
<evidence type="ECO:0000256" key="4">
    <source>
        <dbReference type="ARBA" id="ARBA00022968"/>
    </source>
</evidence>
<keyword evidence="7" id="KW-0676">Redox-active center</keyword>
<dbReference type="InterPro" id="IPR000866">
    <property type="entry name" value="AhpC/TSA"/>
</dbReference>
<keyword evidence="5" id="KW-0186">Copper</keyword>
<name>A0ABV8Q4B8_9MICO</name>
<dbReference type="PANTHER" id="PTHR42852:SF6">
    <property type="entry name" value="THIOL:DISULFIDE INTERCHANGE PROTEIN DSBE"/>
    <property type="match status" value="1"/>
</dbReference>
<evidence type="ECO:0000256" key="2">
    <source>
        <dbReference type="ARBA" id="ARBA00010996"/>
    </source>
</evidence>
<feature type="domain" description="Thioredoxin" evidence="8">
    <location>
        <begin position="261"/>
        <end position="399"/>
    </location>
</feature>
<evidence type="ECO:0000313" key="10">
    <source>
        <dbReference type="Proteomes" id="UP001595900"/>
    </source>
</evidence>
<dbReference type="InterPro" id="IPR036249">
    <property type="entry name" value="Thioredoxin-like_sf"/>
</dbReference>
<dbReference type="CDD" id="cd02968">
    <property type="entry name" value="SCO"/>
    <property type="match status" value="1"/>
</dbReference>
<evidence type="ECO:0000256" key="1">
    <source>
        <dbReference type="ARBA" id="ARBA00004196"/>
    </source>
</evidence>
<dbReference type="SUPFAM" id="SSF52833">
    <property type="entry name" value="Thioredoxin-like"/>
    <property type="match status" value="2"/>
</dbReference>
<dbReference type="InterPro" id="IPR013766">
    <property type="entry name" value="Thioredoxin_domain"/>
</dbReference>
<sequence>MTDHPQRPPRRNAWMLWTGAGVVLALVAVLIIVAMTGAGSAGAASSGGDDYLRAGLNKPTADLLALDPMTDEGTVKAPTVDLTDENGAPLTLAQFRGKVAIVTVNDDRCTDECALFAQDIQAADKDLTAAERADIAFVSINANPYYPTPADELAWSTQHGLSSLSNWHYGTGTPAQLSKTWNAWGEPVELDAKTRTVQHGTDIFVVGPNGDEVDLAQFGDGSADTAPFGHGLAQLAVDALPSSERGHVAGSDLPAPLPGGTGVGDTPPAVTLPKLTGAGTVSTSSDRGKYTVLNFWASSCSACTTEMPDFEREYSELGGKVAFLGVDVSDATDAARTFAAKYGVSYPLVSDTKGATAGRFRVTGLPYTVILSPTGKVLIRHPGAFTHDELDFVLDDLDTSLPPTTS</sequence>
<dbReference type="EMBL" id="JBHSCN010000005">
    <property type="protein sequence ID" value="MFC4243205.1"/>
    <property type="molecule type" value="Genomic_DNA"/>
</dbReference>
<comment type="subcellular location">
    <subcellularLocation>
        <location evidence="1">Cell envelope</location>
    </subcellularLocation>
</comment>
<dbReference type="Proteomes" id="UP001595900">
    <property type="component" value="Unassembled WGS sequence"/>
</dbReference>
<dbReference type="PANTHER" id="PTHR42852">
    <property type="entry name" value="THIOL:DISULFIDE INTERCHANGE PROTEIN DSBE"/>
    <property type="match status" value="1"/>
</dbReference>
<dbReference type="RefSeq" id="WP_390228215.1">
    <property type="nucleotide sequence ID" value="NZ_JBHSCN010000005.1"/>
</dbReference>
<dbReference type="Gene3D" id="3.40.30.10">
    <property type="entry name" value="Glutaredoxin"/>
    <property type="match status" value="2"/>
</dbReference>
<evidence type="ECO:0000256" key="7">
    <source>
        <dbReference type="ARBA" id="ARBA00023284"/>
    </source>
</evidence>
<keyword evidence="4" id="KW-0812">Transmembrane</keyword>
<proteinExistence type="inferred from homology"/>
<evidence type="ECO:0000256" key="3">
    <source>
        <dbReference type="ARBA" id="ARBA00022748"/>
    </source>
</evidence>
<gene>
    <name evidence="9" type="ORF">ACFOYW_07450</name>
</gene>
<evidence type="ECO:0000256" key="5">
    <source>
        <dbReference type="ARBA" id="ARBA00023008"/>
    </source>
</evidence>
<keyword evidence="3" id="KW-0201">Cytochrome c-type biogenesis</keyword>
<dbReference type="Pfam" id="PF00578">
    <property type="entry name" value="AhpC-TSA"/>
    <property type="match status" value="1"/>
</dbReference>
<dbReference type="InterPro" id="IPR003782">
    <property type="entry name" value="SCO1/SenC"/>
</dbReference>
<accession>A0ABV8Q4B8</accession>
<dbReference type="Pfam" id="PF02630">
    <property type="entry name" value="SCO1-SenC"/>
    <property type="match status" value="1"/>
</dbReference>
<evidence type="ECO:0000259" key="8">
    <source>
        <dbReference type="PROSITE" id="PS51352"/>
    </source>
</evidence>
<keyword evidence="6" id="KW-1015">Disulfide bond</keyword>
<evidence type="ECO:0000256" key="6">
    <source>
        <dbReference type="ARBA" id="ARBA00023157"/>
    </source>
</evidence>
<evidence type="ECO:0000313" key="9">
    <source>
        <dbReference type="EMBL" id="MFC4243205.1"/>
    </source>
</evidence>
<keyword evidence="10" id="KW-1185">Reference proteome</keyword>
<dbReference type="InterPro" id="IPR050553">
    <property type="entry name" value="Thioredoxin_ResA/DsbE_sf"/>
</dbReference>
<reference evidence="10" key="1">
    <citation type="journal article" date="2019" name="Int. J. Syst. Evol. Microbiol.">
        <title>The Global Catalogue of Microorganisms (GCM) 10K type strain sequencing project: providing services to taxonomists for standard genome sequencing and annotation.</title>
        <authorList>
            <consortium name="The Broad Institute Genomics Platform"/>
            <consortium name="The Broad Institute Genome Sequencing Center for Infectious Disease"/>
            <person name="Wu L."/>
            <person name="Ma J."/>
        </authorList>
    </citation>
    <scope>NUCLEOTIDE SEQUENCE [LARGE SCALE GENOMIC DNA]</scope>
    <source>
        <strain evidence="10">CGMCC 1.10363</strain>
    </source>
</reference>
<comment type="caution">
    <text evidence="9">The sequence shown here is derived from an EMBL/GenBank/DDBJ whole genome shotgun (WGS) entry which is preliminary data.</text>
</comment>
<dbReference type="PROSITE" id="PS51352">
    <property type="entry name" value="THIOREDOXIN_2"/>
    <property type="match status" value="1"/>
</dbReference>
<keyword evidence="4" id="KW-0735">Signal-anchor</keyword>
<dbReference type="CDD" id="cd02966">
    <property type="entry name" value="TlpA_like_family"/>
    <property type="match status" value="1"/>
</dbReference>
<protein>
    <submittedName>
        <fullName evidence="9">Redoxin domain-containing protein</fullName>
    </submittedName>
</protein>